<dbReference type="GO" id="GO:0016020">
    <property type="term" value="C:membrane"/>
    <property type="evidence" value="ECO:0007669"/>
    <property type="project" value="UniProtKB-SubCell"/>
</dbReference>
<evidence type="ECO:0000256" key="7">
    <source>
        <dbReference type="ARBA" id="ARBA00022989"/>
    </source>
</evidence>
<dbReference type="PROSITE" id="PS00086">
    <property type="entry name" value="CYTOCHROME_P450"/>
    <property type="match status" value="1"/>
</dbReference>
<keyword evidence="7" id="KW-1133">Transmembrane helix</keyword>
<dbReference type="CDD" id="cd11061">
    <property type="entry name" value="CYP67-like"/>
    <property type="match status" value="1"/>
</dbReference>
<protein>
    <submittedName>
        <fullName evidence="14">Cytochrome P450</fullName>
    </submittedName>
</protein>
<evidence type="ECO:0000313" key="15">
    <source>
        <dbReference type="Proteomes" id="UP000248349"/>
    </source>
</evidence>
<keyword evidence="9 12" id="KW-0408">Iron</keyword>
<comment type="cofactor">
    <cofactor evidence="1 12">
        <name>heme</name>
        <dbReference type="ChEBI" id="CHEBI:30413"/>
    </cofactor>
</comment>
<keyword evidence="10 13" id="KW-0503">Monooxygenase</keyword>
<dbReference type="GO" id="GO:0016705">
    <property type="term" value="F:oxidoreductase activity, acting on paired donors, with incorporation or reduction of molecular oxygen"/>
    <property type="evidence" value="ECO:0007669"/>
    <property type="project" value="InterPro"/>
</dbReference>
<keyword evidence="11" id="KW-0472">Membrane</keyword>
<dbReference type="PANTHER" id="PTHR24305:SF237">
    <property type="entry name" value="CYTOCHROME P450 MONOOXYGENASE ATNE-RELATED"/>
    <property type="match status" value="1"/>
</dbReference>
<dbReference type="Gene3D" id="1.10.630.10">
    <property type="entry name" value="Cytochrome P450"/>
    <property type="match status" value="1"/>
</dbReference>
<dbReference type="InterPro" id="IPR050121">
    <property type="entry name" value="Cytochrome_P450_monoxygenase"/>
</dbReference>
<keyword evidence="4 12" id="KW-0349">Heme</keyword>
<dbReference type="GO" id="GO:0005506">
    <property type="term" value="F:iron ion binding"/>
    <property type="evidence" value="ECO:0007669"/>
    <property type="project" value="InterPro"/>
</dbReference>
<dbReference type="InterPro" id="IPR002401">
    <property type="entry name" value="Cyt_P450_E_grp-I"/>
</dbReference>
<dbReference type="Pfam" id="PF00067">
    <property type="entry name" value="p450"/>
    <property type="match status" value="1"/>
</dbReference>
<gene>
    <name evidence="14" type="ORF">BP01DRAFT_355513</name>
</gene>
<dbReference type="GO" id="GO:1902181">
    <property type="term" value="P:verruculogen biosynthetic process"/>
    <property type="evidence" value="ECO:0007669"/>
    <property type="project" value="UniProtKB-ARBA"/>
</dbReference>
<keyword evidence="6 12" id="KW-0479">Metal-binding</keyword>
<feature type="binding site" description="axial binding residue" evidence="12">
    <location>
        <position position="458"/>
    </location>
    <ligand>
        <name>heme</name>
        <dbReference type="ChEBI" id="CHEBI:30413"/>
    </ligand>
    <ligandPart>
        <name>Fe</name>
        <dbReference type="ChEBI" id="CHEBI:18248"/>
    </ligandPart>
</feature>
<sequence length="518" mass="57909">MSLAVSALSTLATTFSACVGVTALALVGLCVYRLFFHPYAKYPGPLLAKLTNYYAVYHSWKGDQHLDMWRCHEKYGPYVRYGPNELSINTAAGLKEIYAHGRNFKKSVKYNAMVHQAANTLTTIDKKKHGKKRRLISQAFSDAAFRSYEETIQEKISQLCTALRRQGDDSEEVVADGTWGTAKNMSQWCDWFTFDVMCSVIFGVPWSSLTEKKYRHIPHTIEVSNVRVGCLIEAGGSKNLKIDKYLFPAAIAARNQFVKFVNDIIRQGMAMSAKGSMKGAFALLRDATDPETQEPLSFKELCGESATLVVAGTDTTSTALAASLYYLTHHPKVYERAVHEVRSTFQSRDEIRLGAKVNSCSYLRAVIEETMRLSPSAPGPLWRQADTGGATVDGQYIPQGLEVGTCVYSIHHNPEIYPQPFKFVPERWLGPEETPEPYRSEYSPHAGFSPFSIGPRGCIGKPLAYIELTLTLSHILYAFDMRLPPVVKADEESEYRLSLHITAAKEGPWVEFRPRAVV</sequence>
<reference evidence="14 15" key="1">
    <citation type="submission" date="2016-12" db="EMBL/GenBank/DDBJ databases">
        <title>The genomes of Aspergillus section Nigri reveals drivers in fungal speciation.</title>
        <authorList>
            <consortium name="DOE Joint Genome Institute"/>
            <person name="Vesth T.C."/>
            <person name="Nybo J."/>
            <person name="Theobald S."/>
            <person name="Brandl J."/>
            <person name="Frisvad J.C."/>
            <person name="Nielsen K.F."/>
            <person name="Lyhne E.K."/>
            <person name="Kogle M.E."/>
            <person name="Kuo A."/>
            <person name="Riley R."/>
            <person name="Clum A."/>
            <person name="Nolan M."/>
            <person name="Lipzen A."/>
            <person name="Salamov A."/>
            <person name="Henrissat B."/>
            <person name="Wiebenga A."/>
            <person name="De Vries R.P."/>
            <person name="Grigoriev I.V."/>
            <person name="Mortensen U.H."/>
            <person name="Andersen M.R."/>
            <person name="Baker S.E."/>
        </authorList>
    </citation>
    <scope>NUCLEOTIDE SEQUENCE [LARGE SCALE GENOMIC DNA]</scope>
    <source>
        <strain evidence="14 15">JOP 1030-1</strain>
    </source>
</reference>
<evidence type="ECO:0000256" key="6">
    <source>
        <dbReference type="ARBA" id="ARBA00022723"/>
    </source>
</evidence>
<evidence type="ECO:0000256" key="12">
    <source>
        <dbReference type="PIRSR" id="PIRSR602401-1"/>
    </source>
</evidence>
<dbReference type="InterPro" id="IPR036396">
    <property type="entry name" value="Cyt_P450_sf"/>
</dbReference>
<dbReference type="InterPro" id="IPR017972">
    <property type="entry name" value="Cyt_P450_CS"/>
</dbReference>
<dbReference type="RefSeq" id="XP_025432484.1">
    <property type="nucleotide sequence ID" value="XM_025574709.1"/>
</dbReference>
<keyword evidence="5" id="KW-0812">Transmembrane</keyword>
<name>A0A319AIM4_9EURO</name>
<accession>A0A319AIM4</accession>
<dbReference type="OrthoDB" id="1470350at2759"/>
<dbReference type="PRINTS" id="PR00385">
    <property type="entry name" value="P450"/>
</dbReference>
<dbReference type="EMBL" id="KZ821227">
    <property type="protein sequence ID" value="PYH46502.1"/>
    <property type="molecule type" value="Genomic_DNA"/>
</dbReference>
<dbReference type="PRINTS" id="PR00463">
    <property type="entry name" value="EP450I"/>
</dbReference>
<comment type="similarity">
    <text evidence="3 13">Belongs to the cytochrome P450 family.</text>
</comment>
<dbReference type="InterPro" id="IPR001128">
    <property type="entry name" value="Cyt_P450"/>
</dbReference>
<keyword evidence="15" id="KW-1185">Reference proteome</keyword>
<dbReference type="GO" id="GO:0020037">
    <property type="term" value="F:heme binding"/>
    <property type="evidence" value="ECO:0007669"/>
    <property type="project" value="InterPro"/>
</dbReference>
<dbReference type="AlphaFoldDB" id="A0A319AIM4"/>
<evidence type="ECO:0000313" key="14">
    <source>
        <dbReference type="EMBL" id="PYH46502.1"/>
    </source>
</evidence>
<evidence type="ECO:0000256" key="3">
    <source>
        <dbReference type="ARBA" id="ARBA00010617"/>
    </source>
</evidence>
<evidence type="ECO:0000256" key="9">
    <source>
        <dbReference type="ARBA" id="ARBA00023004"/>
    </source>
</evidence>
<evidence type="ECO:0000256" key="13">
    <source>
        <dbReference type="RuleBase" id="RU000461"/>
    </source>
</evidence>
<dbReference type="PANTHER" id="PTHR24305">
    <property type="entry name" value="CYTOCHROME P450"/>
    <property type="match status" value="1"/>
</dbReference>
<evidence type="ECO:0000256" key="5">
    <source>
        <dbReference type="ARBA" id="ARBA00022692"/>
    </source>
</evidence>
<dbReference type="STRING" id="1450539.A0A319AIM4"/>
<comment type="subcellular location">
    <subcellularLocation>
        <location evidence="2">Membrane</location>
    </subcellularLocation>
</comment>
<evidence type="ECO:0000256" key="4">
    <source>
        <dbReference type="ARBA" id="ARBA00022617"/>
    </source>
</evidence>
<dbReference type="GO" id="GO:0004497">
    <property type="term" value="F:monooxygenase activity"/>
    <property type="evidence" value="ECO:0007669"/>
    <property type="project" value="UniProtKB-KW"/>
</dbReference>
<evidence type="ECO:0000256" key="2">
    <source>
        <dbReference type="ARBA" id="ARBA00004370"/>
    </source>
</evidence>
<evidence type="ECO:0000256" key="1">
    <source>
        <dbReference type="ARBA" id="ARBA00001971"/>
    </source>
</evidence>
<dbReference type="SUPFAM" id="SSF48264">
    <property type="entry name" value="Cytochrome P450"/>
    <property type="match status" value="1"/>
</dbReference>
<organism evidence="14 15">
    <name type="scientific">Aspergillus saccharolyticus JOP 1030-1</name>
    <dbReference type="NCBI Taxonomy" id="1450539"/>
    <lineage>
        <taxon>Eukaryota</taxon>
        <taxon>Fungi</taxon>
        <taxon>Dikarya</taxon>
        <taxon>Ascomycota</taxon>
        <taxon>Pezizomycotina</taxon>
        <taxon>Eurotiomycetes</taxon>
        <taxon>Eurotiomycetidae</taxon>
        <taxon>Eurotiales</taxon>
        <taxon>Aspergillaceae</taxon>
        <taxon>Aspergillus</taxon>
        <taxon>Aspergillus subgen. Circumdati</taxon>
    </lineage>
</organism>
<keyword evidence="8 13" id="KW-0560">Oxidoreductase</keyword>
<proteinExistence type="inferred from homology"/>
<dbReference type="FunFam" id="1.10.630.10:FF:000063">
    <property type="entry name" value="Cytochrome P450 monooxygenase"/>
    <property type="match status" value="1"/>
</dbReference>
<dbReference type="Proteomes" id="UP000248349">
    <property type="component" value="Unassembled WGS sequence"/>
</dbReference>
<evidence type="ECO:0000256" key="10">
    <source>
        <dbReference type="ARBA" id="ARBA00023033"/>
    </source>
</evidence>
<evidence type="ECO:0000256" key="11">
    <source>
        <dbReference type="ARBA" id="ARBA00023136"/>
    </source>
</evidence>
<evidence type="ECO:0000256" key="8">
    <source>
        <dbReference type="ARBA" id="ARBA00023002"/>
    </source>
</evidence>
<dbReference type="GeneID" id="37075937"/>